<protein>
    <recommendedName>
        <fullName evidence="8">Protein AATF</fullName>
    </recommendedName>
</protein>
<dbReference type="InterPro" id="IPR025160">
    <property type="entry name" value="AATF"/>
</dbReference>
<keyword evidence="7" id="KW-1185">Reference proteome</keyword>
<dbReference type="Proteomes" id="UP000327044">
    <property type="component" value="Unassembled WGS sequence"/>
</dbReference>
<feature type="region of interest" description="Disordered" evidence="2">
    <location>
        <begin position="64"/>
        <end position="124"/>
    </location>
</feature>
<evidence type="ECO:0000259" key="4">
    <source>
        <dbReference type="Pfam" id="PF13339"/>
    </source>
</evidence>
<reference evidence="6 7" key="2">
    <citation type="journal article" date="2018" name="Elife">
        <title>Firefly genomes illuminate parallel origins of bioluminescence in beetles.</title>
        <authorList>
            <person name="Fallon T.R."/>
            <person name="Lower S.E."/>
            <person name="Chang C.H."/>
            <person name="Bessho-Uehara M."/>
            <person name="Martin G.J."/>
            <person name="Bewick A.J."/>
            <person name="Behringer M."/>
            <person name="Debat H.J."/>
            <person name="Wong I."/>
            <person name="Day J.C."/>
            <person name="Suvorov A."/>
            <person name="Silva C.J."/>
            <person name="Stanger-Hall K.F."/>
            <person name="Hall D.W."/>
            <person name="Schmitz R.J."/>
            <person name="Nelson D.R."/>
            <person name="Lewis S.M."/>
            <person name="Shigenobu S."/>
            <person name="Bybee S.M."/>
            <person name="Larracuente A.M."/>
            <person name="Oba Y."/>
            <person name="Weng J.K."/>
        </authorList>
    </citation>
    <scope>NUCLEOTIDE SEQUENCE [LARGE SCALE GENOMIC DNA]</scope>
    <source>
        <strain evidence="6">1611_PpyrPB1</strain>
        <tissue evidence="6">Whole body</tissue>
    </source>
</reference>
<feature type="domain" description="Apoptosis-antagonizing transcription factor C-terminal" evidence="3">
    <location>
        <begin position="355"/>
        <end position="437"/>
    </location>
</feature>
<evidence type="ECO:0000259" key="3">
    <source>
        <dbReference type="Pfam" id="PF08164"/>
    </source>
</evidence>
<reference evidence="5" key="1">
    <citation type="journal article" date="2016" name="Sci. Rep.">
        <title>Molecular characterization of firefly nuptial gifts: a multi-omics approach sheds light on postcopulatory sexual selection.</title>
        <authorList>
            <person name="Al-Wathiqui N."/>
            <person name="Fallon T.R."/>
            <person name="South A."/>
            <person name="Weng J.K."/>
            <person name="Lewis S.M."/>
        </authorList>
    </citation>
    <scope>NUCLEOTIDE SEQUENCE</scope>
</reference>
<feature type="compositionally biased region" description="Polar residues" evidence="2">
    <location>
        <begin position="33"/>
        <end position="51"/>
    </location>
</feature>
<feature type="compositionally biased region" description="Acidic residues" evidence="2">
    <location>
        <begin position="234"/>
        <end position="248"/>
    </location>
</feature>
<evidence type="ECO:0000256" key="2">
    <source>
        <dbReference type="SAM" id="MobiDB-lite"/>
    </source>
</evidence>
<dbReference type="EMBL" id="GEZM01031381">
    <property type="protein sequence ID" value="JAV84927.1"/>
    <property type="molecule type" value="Transcribed_RNA"/>
</dbReference>
<feature type="domain" description="AATF leucine zipper-containing" evidence="4">
    <location>
        <begin position="140"/>
        <end position="286"/>
    </location>
</feature>
<dbReference type="InterPro" id="IPR039223">
    <property type="entry name" value="AATF/Bfr2"/>
</dbReference>
<evidence type="ECO:0000256" key="1">
    <source>
        <dbReference type="ARBA" id="ARBA00008966"/>
    </source>
</evidence>
<gene>
    <name evidence="6" type="ORF">PPYR_00946</name>
</gene>
<comment type="similarity">
    <text evidence="1">Belongs to the AATF family.</text>
</comment>
<dbReference type="Pfam" id="PF08164">
    <property type="entry name" value="TRAUB"/>
    <property type="match status" value="1"/>
</dbReference>
<dbReference type="PANTHER" id="PTHR15565:SF0">
    <property type="entry name" value="PROTEIN AATF"/>
    <property type="match status" value="1"/>
</dbReference>
<evidence type="ECO:0000313" key="5">
    <source>
        <dbReference type="EMBL" id="JAV84927.1"/>
    </source>
</evidence>
<feature type="compositionally biased region" description="Basic and acidic residues" evidence="2">
    <location>
        <begin position="84"/>
        <end position="95"/>
    </location>
</feature>
<dbReference type="GO" id="GO:0006357">
    <property type="term" value="P:regulation of transcription by RNA polymerase II"/>
    <property type="evidence" value="ECO:0007669"/>
    <property type="project" value="TreeGrafter"/>
</dbReference>
<name>A0A1Y1MNX3_PHOPY</name>
<feature type="region of interest" description="Disordered" evidence="2">
    <location>
        <begin position="1"/>
        <end position="51"/>
    </location>
</feature>
<feature type="region of interest" description="Disordered" evidence="2">
    <location>
        <begin position="228"/>
        <end position="250"/>
    </location>
</feature>
<dbReference type="InterPro" id="IPR012617">
    <property type="entry name" value="AATF_C"/>
</dbReference>
<dbReference type="AlphaFoldDB" id="A0A1Y1MNX3"/>
<reference evidence="6" key="3">
    <citation type="submission" date="2019-08" db="EMBL/GenBank/DDBJ databases">
        <authorList>
            <consortium name="Photinus pyralis genome working group"/>
            <person name="Fallon T.R."/>
            <person name="Sander Lower S.E."/>
            <person name="Weng J.-K."/>
        </authorList>
    </citation>
    <scope>NUCLEOTIDE SEQUENCE</scope>
    <source>
        <strain evidence="6">1611_PpyrPB1</strain>
        <tissue evidence="6">Whole body</tissue>
    </source>
</reference>
<evidence type="ECO:0000313" key="6">
    <source>
        <dbReference type="EMBL" id="KAB0803976.1"/>
    </source>
</evidence>
<accession>A0A1Y1MNX3</accession>
<dbReference type="EMBL" id="VVIM01000001">
    <property type="protein sequence ID" value="KAB0803976.1"/>
    <property type="molecule type" value="Genomic_DNA"/>
</dbReference>
<dbReference type="OrthoDB" id="5783963at2759"/>
<dbReference type="InParanoid" id="A0A1Y1MNX3"/>
<evidence type="ECO:0008006" key="8">
    <source>
        <dbReference type="Google" id="ProtNLM"/>
    </source>
</evidence>
<organism evidence="5">
    <name type="scientific">Photinus pyralis</name>
    <name type="common">Common eastern firefly</name>
    <name type="synonym">Lampyris pyralis</name>
    <dbReference type="NCBI Taxonomy" id="7054"/>
    <lineage>
        <taxon>Eukaryota</taxon>
        <taxon>Metazoa</taxon>
        <taxon>Ecdysozoa</taxon>
        <taxon>Arthropoda</taxon>
        <taxon>Hexapoda</taxon>
        <taxon>Insecta</taxon>
        <taxon>Pterygota</taxon>
        <taxon>Neoptera</taxon>
        <taxon>Endopterygota</taxon>
        <taxon>Coleoptera</taxon>
        <taxon>Polyphaga</taxon>
        <taxon>Elateriformia</taxon>
        <taxon>Elateroidea</taxon>
        <taxon>Lampyridae</taxon>
        <taxon>Lampyrinae</taxon>
        <taxon>Photinus</taxon>
    </lineage>
</organism>
<proteinExistence type="inferred from homology"/>
<feature type="compositionally biased region" description="Acidic residues" evidence="2">
    <location>
        <begin position="96"/>
        <end position="122"/>
    </location>
</feature>
<dbReference type="PANTHER" id="PTHR15565">
    <property type="entry name" value="AATF PROTEIN APOPTOSIS ANTAGONIZING TRANSCRIPTION FACTOR"/>
    <property type="match status" value="1"/>
</dbReference>
<dbReference type="GO" id="GO:0005730">
    <property type="term" value="C:nucleolus"/>
    <property type="evidence" value="ECO:0007669"/>
    <property type="project" value="TreeGrafter"/>
</dbReference>
<dbReference type="Pfam" id="PF13339">
    <property type="entry name" value="AATF-Che1"/>
    <property type="match status" value="1"/>
</dbReference>
<evidence type="ECO:0000313" key="7">
    <source>
        <dbReference type="Proteomes" id="UP000327044"/>
    </source>
</evidence>
<dbReference type="FunCoup" id="A0A1Y1MNX3">
    <property type="interactions" value="1916"/>
</dbReference>
<sequence length="448" mass="51356">MAESLSDKIATLLSAAPTSFDPEDDVNEETTARVESQYASDDDNNLSQNLSQFRKQNVELLEEVDKRYEGKRASRKKLTQYDEWESKSEDGKSSEETEDSGDEESAGEESDATEEYDDEVYGEDSGTANIFKNAETVSTNKSTCVRQQLNTWESFLEMRIQLQKCLIVANKLPQGANFEQLKNDADFDVESRKAVGTVKNLLDKLLELQMLLLKNYPETKKLFLKPEVKNKSESDEEIPSDTDEEELSEVPCRKRMKTDEYSAELTNRSDLYYNYRNSVLQKWHDKTQIGVNKSGNVVHSVTEQIKHILTSKEKLIKATQLKRTDYDILGEHSDKIAESSVDVYNTNIFDDTDFYHHLLRELIEFKSSDLTDPVKLGRQWMQLQSLRSKMKKKVDTKATKGRKIRYVVHSKLVNFMAPVEDLTWQESAKNELYGSLFGKNQSGSKISS</sequence>